<sequence length="169" mass="19231">MDQRSLSRIEVFVFKAPWPAFCGPESSGNSRFGILKLTCKAGYSWAQGLLCANDRDFDLMKWSSFLRTIRHCRLDEAIEIVRRQSPEWEQTQREMVQIALLDLQAKLQGKVRSAHIQTDLRLHAVAAGNGLSPGQMYYKPSRSLTHPQSWTGLDMAELIDRSIAYCSIL</sequence>
<reference evidence="1 2" key="1">
    <citation type="submission" date="2014-08" db="EMBL/GenBank/DDBJ databases">
        <title>Comparative genomics of the Paenibacillus odorifer group.</title>
        <authorList>
            <person name="den Bakker H.C."/>
            <person name="Tsai Y.-C."/>
            <person name="Martin N."/>
            <person name="Korlach J."/>
            <person name="Wiedmann M."/>
        </authorList>
    </citation>
    <scope>NUCLEOTIDE SEQUENCE [LARGE SCALE GENOMIC DNA]</scope>
    <source>
        <strain evidence="1 2">DSM 14472</strain>
    </source>
</reference>
<evidence type="ECO:0000313" key="2">
    <source>
        <dbReference type="Proteomes" id="UP000029507"/>
    </source>
</evidence>
<dbReference type="RefSeq" id="WP_038698144.1">
    <property type="nucleotide sequence ID" value="NZ_CP009286.1"/>
</dbReference>
<dbReference type="AlphaFoldDB" id="A0A089M153"/>
<keyword evidence="2" id="KW-1185">Reference proteome</keyword>
<dbReference type="HOGENOM" id="CLU_139750_0_0_9"/>
<accession>A0A089M153</accession>
<proteinExistence type="predicted"/>
<gene>
    <name evidence="1" type="ORF">PSTEL_21090</name>
</gene>
<dbReference type="EMBL" id="CP009286">
    <property type="protein sequence ID" value="AIQ65243.1"/>
    <property type="molecule type" value="Genomic_DNA"/>
</dbReference>
<dbReference type="Proteomes" id="UP000029507">
    <property type="component" value="Chromosome"/>
</dbReference>
<evidence type="ECO:0000313" key="1">
    <source>
        <dbReference type="EMBL" id="AIQ65243.1"/>
    </source>
</evidence>
<protein>
    <submittedName>
        <fullName evidence="1">Uncharacterized protein</fullName>
    </submittedName>
</protein>
<dbReference type="OrthoDB" id="2611783at2"/>
<dbReference type="KEGG" id="pste:PSTEL_21090"/>
<name>A0A089M153_9BACL</name>
<organism evidence="1 2">
    <name type="scientific">Paenibacillus stellifer</name>
    <dbReference type="NCBI Taxonomy" id="169760"/>
    <lineage>
        <taxon>Bacteria</taxon>
        <taxon>Bacillati</taxon>
        <taxon>Bacillota</taxon>
        <taxon>Bacilli</taxon>
        <taxon>Bacillales</taxon>
        <taxon>Paenibacillaceae</taxon>
        <taxon>Paenibacillus</taxon>
    </lineage>
</organism>